<feature type="transmembrane region" description="Helical" evidence="13">
    <location>
        <begin position="45"/>
        <end position="61"/>
    </location>
</feature>
<dbReference type="GO" id="GO:0046872">
    <property type="term" value="F:metal ion binding"/>
    <property type="evidence" value="ECO:0007669"/>
    <property type="project" value="UniProtKB-KW"/>
</dbReference>
<evidence type="ECO:0000256" key="2">
    <source>
        <dbReference type="ARBA" id="ARBA00006996"/>
    </source>
</evidence>
<keyword evidence="9" id="KW-0445">Lipid transport</keyword>
<dbReference type="EMBL" id="JAECZO010000074">
    <property type="protein sequence ID" value="KAK7196352.1"/>
    <property type="molecule type" value="Genomic_DNA"/>
</dbReference>
<evidence type="ECO:0000259" key="15">
    <source>
        <dbReference type="PROSITE" id="PS51847"/>
    </source>
</evidence>
<organism evidence="16 17">
    <name type="scientific">Novymonas esmeraldas</name>
    <dbReference type="NCBI Taxonomy" id="1808958"/>
    <lineage>
        <taxon>Eukaryota</taxon>
        <taxon>Discoba</taxon>
        <taxon>Euglenozoa</taxon>
        <taxon>Kinetoplastea</taxon>
        <taxon>Metakinetoplastina</taxon>
        <taxon>Trypanosomatida</taxon>
        <taxon>Trypanosomatidae</taxon>
        <taxon>Novymonas</taxon>
    </lineage>
</organism>
<keyword evidence="5" id="KW-0479">Metal-binding</keyword>
<keyword evidence="4 13" id="KW-0812">Transmembrane</keyword>
<dbReference type="SUPFAM" id="SSF49562">
    <property type="entry name" value="C2 domain (Calcium/lipid-binding domain, CaLB)"/>
    <property type="match status" value="1"/>
</dbReference>
<dbReference type="PANTHER" id="PTHR10774:SF190">
    <property type="entry name" value="C2 CALCIUM_LIPID-BINDING ENDONUCLEASE_EXONUCLEASE_PHOSPHATASE-RELATED"/>
    <property type="match status" value="1"/>
</dbReference>
<dbReference type="PANTHER" id="PTHR10774">
    <property type="entry name" value="EXTENDED SYNAPTOTAGMIN-RELATED"/>
    <property type="match status" value="1"/>
</dbReference>
<evidence type="ECO:0000256" key="8">
    <source>
        <dbReference type="ARBA" id="ARBA00022989"/>
    </source>
</evidence>
<dbReference type="GO" id="GO:0006869">
    <property type="term" value="P:lipid transport"/>
    <property type="evidence" value="ECO:0007669"/>
    <property type="project" value="UniProtKB-KW"/>
</dbReference>
<dbReference type="InterPro" id="IPR039010">
    <property type="entry name" value="Synaptotagmin_SMP"/>
</dbReference>
<evidence type="ECO:0000256" key="9">
    <source>
        <dbReference type="ARBA" id="ARBA00023055"/>
    </source>
</evidence>
<comment type="similarity">
    <text evidence="2">Belongs to the synaptotagmin family.</text>
</comment>
<dbReference type="InterPro" id="IPR000008">
    <property type="entry name" value="C2_dom"/>
</dbReference>
<dbReference type="AlphaFoldDB" id="A0AAW0EQG7"/>
<evidence type="ECO:0000256" key="12">
    <source>
        <dbReference type="SAM" id="MobiDB-lite"/>
    </source>
</evidence>
<keyword evidence="10" id="KW-0446">Lipid-binding</keyword>
<feature type="domain" description="SMP-LTD" evidence="15">
    <location>
        <begin position="126"/>
        <end position="307"/>
    </location>
</feature>
<evidence type="ECO:0000256" key="4">
    <source>
        <dbReference type="ARBA" id="ARBA00022692"/>
    </source>
</evidence>
<sequence length="622" mass="68774">MGDGIINLANLGWVVVLGGAVYLVNHLDAVPAQHIETLRNSWGRVTTLPPLFAVVLLWLVARILFALGWQLQLELLLVMIVCNYGVRQTRRAKSRAAQDLRRELTSSTNPSAVLGPHLPEWVTFPSANRVQWLNGVIVSLWPSIVGATETSLRAVMEPLLEKHKPSFLYGFRIKSASIGSVPVVINGMQHHAYGTTETTLDINVSWTAAMDIRLLVRVPGPDVEVIVSDFEMKMTLRVVLGPHIPQWPCFGNMAVSIVNTPDLDFNISAAKISLDAVPGLGSFLDHFIRRILVGMLAYPKSLVIPIVKGYDMKRGLGRGALGTLKLHFLRIDNVASKYSKYKKTPFYCKLALDGQSGKRLRTLSYTGFASPMKDVFTFTLYDNTGTLNVWFAFDVVGSDLHVGQCTVATKVLMETDMDEVELVIVKESDASHARRVAVYVRPEFLAFTAAQRETAVAGPPSATPPRMPSRAYVEGVETGKPPSVPRSRMNTPRSSFCAAAINSGTLFVHVDRANDLKNIETLGTSDPYVLLRIGDSVWKTPYVSDTLNPVFNCDGELAVTNWETDVLRVRLIDKNVTADKLMAELQMPLTKIVQRQEERLSGTFKLDPQGTITFTATFKRHS</sequence>
<keyword evidence="6" id="KW-0677">Repeat</keyword>
<dbReference type="InterPro" id="IPR035892">
    <property type="entry name" value="C2_domain_sf"/>
</dbReference>
<evidence type="ECO:0000259" key="14">
    <source>
        <dbReference type="PROSITE" id="PS50004"/>
    </source>
</evidence>
<keyword evidence="3" id="KW-0813">Transport</keyword>
<evidence type="ECO:0000256" key="3">
    <source>
        <dbReference type="ARBA" id="ARBA00022448"/>
    </source>
</evidence>
<keyword evidence="17" id="KW-1185">Reference proteome</keyword>
<keyword evidence="11 13" id="KW-0472">Membrane</keyword>
<protein>
    <submittedName>
        <fullName evidence="16">C2 domain containing protein</fullName>
    </submittedName>
</protein>
<feature type="domain" description="C2" evidence="14">
    <location>
        <begin position="481"/>
        <end position="602"/>
    </location>
</feature>
<dbReference type="GO" id="GO:0005783">
    <property type="term" value="C:endoplasmic reticulum"/>
    <property type="evidence" value="ECO:0007669"/>
    <property type="project" value="TreeGrafter"/>
</dbReference>
<dbReference type="Proteomes" id="UP001430356">
    <property type="component" value="Unassembled WGS sequence"/>
</dbReference>
<reference evidence="16 17" key="1">
    <citation type="journal article" date="2021" name="MBio">
        <title>A New Model Trypanosomatid, Novymonas esmeraldas: Genomic Perception of Its 'Candidatus Pandoraea novymonadis' Endosymbiont.</title>
        <authorList>
            <person name="Zakharova A."/>
            <person name="Saura A."/>
            <person name="Butenko A."/>
            <person name="Podesvova L."/>
            <person name="Warmusova S."/>
            <person name="Kostygov A.Y."/>
            <person name="Nenarokova A."/>
            <person name="Lukes J."/>
            <person name="Opperdoes F.R."/>
            <person name="Yurchenko V."/>
        </authorList>
    </citation>
    <scope>NUCLEOTIDE SEQUENCE [LARGE SCALE GENOMIC DNA]</scope>
    <source>
        <strain evidence="16 17">E262AT.01</strain>
    </source>
</reference>
<dbReference type="CDD" id="cd21677">
    <property type="entry name" value="SMP_SYT"/>
    <property type="match status" value="1"/>
</dbReference>
<accession>A0AAW0EQG7</accession>
<comment type="caution">
    <text evidence="16">The sequence shown here is derived from an EMBL/GenBank/DDBJ whole genome shotgun (WGS) entry which is preliminary data.</text>
</comment>
<dbReference type="Pfam" id="PF00168">
    <property type="entry name" value="C2"/>
    <property type="match status" value="1"/>
</dbReference>
<evidence type="ECO:0000313" key="16">
    <source>
        <dbReference type="EMBL" id="KAK7196352.1"/>
    </source>
</evidence>
<comment type="subcellular location">
    <subcellularLocation>
        <location evidence="1">Membrane</location>
        <topology evidence="1">Single-pass membrane protein</topology>
    </subcellularLocation>
</comment>
<dbReference type="Pfam" id="PF17047">
    <property type="entry name" value="SMP_LBD"/>
    <property type="match status" value="1"/>
</dbReference>
<evidence type="ECO:0000256" key="13">
    <source>
        <dbReference type="SAM" id="Phobius"/>
    </source>
</evidence>
<evidence type="ECO:0000256" key="5">
    <source>
        <dbReference type="ARBA" id="ARBA00022723"/>
    </source>
</evidence>
<dbReference type="InterPro" id="IPR031468">
    <property type="entry name" value="SMP_LBD"/>
</dbReference>
<keyword evidence="7" id="KW-0106">Calcium</keyword>
<dbReference type="GO" id="GO:0008289">
    <property type="term" value="F:lipid binding"/>
    <property type="evidence" value="ECO:0007669"/>
    <property type="project" value="UniProtKB-KW"/>
</dbReference>
<feature type="transmembrane region" description="Helical" evidence="13">
    <location>
        <begin position="6"/>
        <end position="24"/>
    </location>
</feature>
<dbReference type="Gene3D" id="2.60.40.150">
    <property type="entry name" value="C2 domain"/>
    <property type="match status" value="1"/>
</dbReference>
<evidence type="ECO:0000256" key="6">
    <source>
        <dbReference type="ARBA" id="ARBA00022737"/>
    </source>
</evidence>
<gene>
    <name evidence="16" type="ORF">NESM_000571600</name>
</gene>
<proteinExistence type="inferred from homology"/>
<evidence type="ECO:0000313" key="17">
    <source>
        <dbReference type="Proteomes" id="UP001430356"/>
    </source>
</evidence>
<keyword evidence="8 13" id="KW-1133">Transmembrane helix</keyword>
<name>A0AAW0EQG7_9TRYP</name>
<dbReference type="PROSITE" id="PS50004">
    <property type="entry name" value="C2"/>
    <property type="match status" value="1"/>
</dbReference>
<evidence type="ECO:0000256" key="10">
    <source>
        <dbReference type="ARBA" id="ARBA00023121"/>
    </source>
</evidence>
<dbReference type="PROSITE" id="PS51847">
    <property type="entry name" value="SMP"/>
    <property type="match status" value="1"/>
</dbReference>
<feature type="region of interest" description="Disordered" evidence="12">
    <location>
        <begin position="456"/>
        <end position="491"/>
    </location>
</feature>
<evidence type="ECO:0000256" key="1">
    <source>
        <dbReference type="ARBA" id="ARBA00004167"/>
    </source>
</evidence>
<dbReference type="GO" id="GO:0016020">
    <property type="term" value="C:membrane"/>
    <property type="evidence" value="ECO:0007669"/>
    <property type="project" value="UniProtKB-SubCell"/>
</dbReference>
<dbReference type="SMART" id="SM00239">
    <property type="entry name" value="C2"/>
    <property type="match status" value="1"/>
</dbReference>
<dbReference type="CDD" id="cd00030">
    <property type="entry name" value="C2"/>
    <property type="match status" value="1"/>
</dbReference>
<evidence type="ECO:0000256" key="7">
    <source>
        <dbReference type="ARBA" id="ARBA00022837"/>
    </source>
</evidence>
<dbReference type="InterPro" id="IPR045050">
    <property type="entry name" value="Synaptotagmin_plant"/>
</dbReference>
<evidence type="ECO:0000256" key="11">
    <source>
        <dbReference type="ARBA" id="ARBA00023136"/>
    </source>
</evidence>